<feature type="compositionally biased region" description="Basic and acidic residues" evidence="3">
    <location>
        <begin position="678"/>
        <end position="706"/>
    </location>
</feature>
<dbReference type="Gene3D" id="3.30.70.330">
    <property type="match status" value="3"/>
</dbReference>
<sequence length="846" mass="94330">MPPRGVKKGAVAPGPKRTPRAIRRTPKSENQSDATEATVKVEEVSVSVVEVKEEMKVEEIVEEKQEEKPLEPEPQLNFEANGSISVKAIILHCHKRMEFYLMVFLIQLDWEFLVDNGKVVLSFEWVGHLNLPFSITEGDDEKESFGADDKGERLELEDNELEYEPEEDGGVDYDEGEIEHADVEEGDEDEIVEGDVGEEKEGDMVEEEMEEGDMVEEEMEDVSEELEGEEDDEYPEEHDEMVDADGEEHHDVVKERRKRKEFEVFVGGLNKDATEDDLKKVFSKVGEVTEVRLMMNPQTKKNKGFAFLRFATVEQAKRAVSELKNPVVNGKQCGVSPSQDSDTLFLGNICKTWTKEDLNEKLKHYGVQNVEDLTLVKDGNNSGMNRGFAFLEFSSRSDAMEAFKRLLKRDALFGVDRIAKVFFADSFTEPDDEIMAQVKTVFVDGVPASWDEDHIKEHLKKFGEIEKIELARNMPSAKRKDFGFVTFDTHDAAVACAEGINNVELGEGDNKVKVRARLSRPHHRGKGTHVNHGDSWLGQGPARSVRGSWGRPAPRSFPGHGTRGIGGRMGPVGGHGFKRPFEFRDRRPAMATRGRARLLPPPVRSYDRRAPVPSYPKISSKRDYGRHNQLLPRNRAAAEYGSSRVATERRSSYSDDYPSRGSGYYDDDVPPSSSRTATRRDYMDDGYGRRFERPPPSYREGRAHDYDSISVSKRPYSALVDVPPRYADSGVRQSRTRLDYGVGGNASQYGDTYNDRLGRSHSGYGGSSSSLSKQDSRGLYSSRQNTGYGGGSFSGSDAGGMYSSSFGSDYMSRGPDASGSSYSSLYSSRSQGGSGYLGGGGSGPYY</sequence>
<dbReference type="PROSITE" id="PS50102">
    <property type="entry name" value="RRM"/>
    <property type="match status" value="3"/>
</dbReference>
<feature type="compositionally biased region" description="Low complexity" evidence="3">
    <location>
        <begin position="767"/>
        <end position="779"/>
    </location>
</feature>
<dbReference type="OrthoDB" id="3800936at2759"/>
<evidence type="ECO:0000256" key="1">
    <source>
        <dbReference type="ARBA" id="ARBA00022884"/>
    </source>
</evidence>
<keyword evidence="1 2" id="KW-0694">RNA-binding</keyword>
<evidence type="ECO:0000256" key="3">
    <source>
        <dbReference type="SAM" id="MobiDB-lite"/>
    </source>
</evidence>
<name>A0A834ZRK8_TETSI</name>
<accession>A0A834ZRK8</accession>
<dbReference type="EMBL" id="JABCRI010000001">
    <property type="protein sequence ID" value="KAF8412479.1"/>
    <property type="molecule type" value="Genomic_DNA"/>
</dbReference>
<feature type="domain" description="RRM" evidence="4">
    <location>
        <begin position="439"/>
        <end position="519"/>
    </location>
</feature>
<dbReference type="FunFam" id="3.30.70.330:FF:000806">
    <property type="entry name" value="Heterogeneous nuclear ribonucleoprotein Q isoform A"/>
    <property type="match status" value="1"/>
</dbReference>
<feature type="region of interest" description="Disordered" evidence="3">
    <location>
        <begin position="198"/>
        <end position="217"/>
    </location>
</feature>
<feature type="region of interest" description="Disordered" evidence="3">
    <location>
        <begin position="136"/>
        <end position="173"/>
    </location>
</feature>
<dbReference type="Proteomes" id="UP000655225">
    <property type="component" value="Unassembled WGS sequence"/>
</dbReference>
<feature type="region of interest" description="Disordered" evidence="3">
    <location>
        <begin position="598"/>
        <end position="706"/>
    </location>
</feature>
<dbReference type="CDD" id="cd00590">
    <property type="entry name" value="RRM_SF"/>
    <property type="match status" value="3"/>
</dbReference>
<feature type="domain" description="RRM" evidence="4">
    <location>
        <begin position="262"/>
        <end position="340"/>
    </location>
</feature>
<dbReference type="PANTHER" id="PTHR21245">
    <property type="entry name" value="HETEROGENEOUS NUCLEAR RIBONUCLEOPROTEIN"/>
    <property type="match status" value="1"/>
</dbReference>
<feature type="compositionally biased region" description="Basic and acidic residues" evidence="3">
    <location>
        <begin position="143"/>
        <end position="156"/>
    </location>
</feature>
<feature type="compositionally biased region" description="Low complexity" evidence="3">
    <location>
        <begin position="818"/>
        <end position="831"/>
    </location>
</feature>
<reference evidence="5 6" key="1">
    <citation type="submission" date="2020-04" db="EMBL/GenBank/DDBJ databases">
        <title>Plant Genome Project.</title>
        <authorList>
            <person name="Zhang R.-G."/>
        </authorList>
    </citation>
    <scope>NUCLEOTIDE SEQUENCE [LARGE SCALE GENOMIC DNA]</scope>
    <source>
        <strain evidence="5">YNK0</strain>
        <tissue evidence="5">Leaf</tissue>
    </source>
</reference>
<dbReference type="SUPFAM" id="SSF54928">
    <property type="entry name" value="RNA-binding domain, RBD"/>
    <property type="match status" value="2"/>
</dbReference>
<dbReference type="InterPro" id="IPR012677">
    <property type="entry name" value="Nucleotide-bd_a/b_plait_sf"/>
</dbReference>
<proteinExistence type="predicted"/>
<feature type="compositionally biased region" description="Gly residues" evidence="3">
    <location>
        <begin position="561"/>
        <end position="573"/>
    </location>
</feature>
<feature type="compositionally biased region" description="Gly residues" evidence="3">
    <location>
        <begin position="832"/>
        <end position="846"/>
    </location>
</feature>
<evidence type="ECO:0000313" key="5">
    <source>
        <dbReference type="EMBL" id="KAF8412479.1"/>
    </source>
</evidence>
<evidence type="ECO:0000256" key="2">
    <source>
        <dbReference type="PROSITE-ProRule" id="PRU00176"/>
    </source>
</evidence>
<dbReference type="OMA" id="HIHRITQ"/>
<dbReference type="AlphaFoldDB" id="A0A834ZRK8"/>
<dbReference type="InterPro" id="IPR000504">
    <property type="entry name" value="RRM_dom"/>
</dbReference>
<dbReference type="Pfam" id="PF00076">
    <property type="entry name" value="RRM_1"/>
    <property type="match status" value="3"/>
</dbReference>
<feature type="region of interest" description="Disordered" evidence="3">
    <location>
        <begin position="1"/>
        <end position="38"/>
    </location>
</feature>
<evidence type="ECO:0000259" key="4">
    <source>
        <dbReference type="PROSITE" id="PS50102"/>
    </source>
</evidence>
<feature type="compositionally biased region" description="Acidic residues" evidence="3">
    <location>
        <begin position="204"/>
        <end position="217"/>
    </location>
</feature>
<keyword evidence="6" id="KW-1185">Reference proteome</keyword>
<evidence type="ECO:0000313" key="6">
    <source>
        <dbReference type="Proteomes" id="UP000655225"/>
    </source>
</evidence>
<feature type="domain" description="RRM" evidence="4">
    <location>
        <begin position="342"/>
        <end position="426"/>
    </location>
</feature>
<dbReference type="GO" id="GO:0003723">
    <property type="term" value="F:RNA binding"/>
    <property type="evidence" value="ECO:0007669"/>
    <property type="project" value="UniProtKB-UniRule"/>
</dbReference>
<dbReference type="InterPro" id="IPR035979">
    <property type="entry name" value="RBD_domain_sf"/>
</dbReference>
<protein>
    <recommendedName>
        <fullName evidence="4">RRM domain-containing protein</fullName>
    </recommendedName>
</protein>
<dbReference type="FunFam" id="3.30.70.330:FF:000187">
    <property type="entry name" value="Heterogeneous nuclear ribonucleoprotein Q"/>
    <property type="match status" value="1"/>
</dbReference>
<feature type="region of interest" description="Disordered" evidence="3">
    <location>
        <begin position="738"/>
        <end position="846"/>
    </location>
</feature>
<dbReference type="SMART" id="SM00360">
    <property type="entry name" value="RRM"/>
    <property type="match status" value="3"/>
</dbReference>
<feature type="compositionally biased region" description="Acidic residues" evidence="3">
    <location>
        <begin position="157"/>
        <end position="173"/>
    </location>
</feature>
<organism evidence="5 6">
    <name type="scientific">Tetracentron sinense</name>
    <name type="common">Spur-leaf</name>
    <dbReference type="NCBI Taxonomy" id="13715"/>
    <lineage>
        <taxon>Eukaryota</taxon>
        <taxon>Viridiplantae</taxon>
        <taxon>Streptophyta</taxon>
        <taxon>Embryophyta</taxon>
        <taxon>Tracheophyta</taxon>
        <taxon>Spermatophyta</taxon>
        <taxon>Magnoliopsida</taxon>
        <taxon>Trochodendrales</taxon>
        <taxon>Trochodendraceae</taxon>
        <taxon>Tetracentron</taxon>
    </lineage>
</organism>
<feature type="compositionally biased region" description="Low complexity" evidence="3">
    <location>
        <begin position="654"/>
        <end position="664"/>
    </location>
</feature>
<comment type="caution">
    <text evidence="5">The sequence shown here is derived from an EMBL/GenBank/DDBJ whole genome shotgun (WGS) entry which is preliminary data.</text>
</comment>
<feature type="region of interest" description="Disordered" evidence="3">
    <location>
        <begin position="521"/>
        <end position="573"/>
    </location>
</feature>
<gene>
    <name evidence="5" type="ORF">HHK36_000443</name>
</gene>